<dbReference type="InterPro" id="IPR000595">
    <property type="entry name" value="cNMP-bd_dom"/>
</dbReference>
<dbReference type="GO" id="GO:0005829">
    <property type="term" value="C:cytosol"/>
    <property type="evidence" value="ECO:0007669"/>
    <property type="project" value="TreeGrafter"/>
</dbReference>
<reference evidence="3" key="1">
    <citation type="submission" date="2023-07" db="EMBL/GenBank/DDBJ databases">
        <authorList>
            <consortium name="AG Swart"/>
            <person name="Singh M."/>
            <person name="Singh A."/>
            <person name="Seah K."/>
            <person name="Emmerich C."/>
        </authorList>
    </citation>
    <scope>NUCLEOTIDE SEQUENCE</scope>
    <source>
        <strain evidence="3">DP1</strain>
    </source>
</reference>
<accession>A0AAD1U2T4</accession>
<dbReference type="EMBL" id="CAMPGE010002193">
    <property type="protein sequence ID" value="CAI2360993.1"/>
    <property type="molecule type" value="Genomic_DNA"/>
</dbReference>
<dbReference type="InterPro" id="IPR050503">
    <property type="entry name" value="cAMP-dep_PK_reg_su-like"/>
</dbReference>
<feature type="domain" description="Cyclic nucleotide-binding" evidence="2">
    <location>
        <begin position="240"/>
        <end position="327"/>
    </location>
</feature>
<comment type="caution">
    <text evidence="3">The sequence shown here is derived from an EMBL/GenBank/DDBJ whole genome shotgun (WGS) entry which is preliminary data.</text>
</comment>
<dbReference type="Proteomes" id="UP001295684">
    <property type="component" value="Unassembled WGS sequence"/>
</dbReference>
<feature type="domain" description="Cyclic nucleotide-binding" evidence="2">
    <location>
        <begin position="330"/>
        <end position="461"/>
    </location>
</feature>
<dbReference type="CDD" id="cd00038">
    <property type="entry name" value="CAP_ED"/>
    <property type="match status" value="1"/>
</dbReference>
<dbReference type="PANTHER" id="PTHR11635">
    <property type="entry name" value="CAMP-DEPENDENT PROTEIN KINASE REGULATORY CHAIN"/>
    <property type="match status" value="1"/>
</dbReference>
<feature type="region of interest" description="Disordered" evidence="1">
    <location>
        <begin position="85"/>
        <end position="109"/>
    </location>
</feature>
<dbReference type="GO" id="GO:0005952">
    <property type="term" value="C:cAMP-dependent protein kinase complex"/>
    <property type="evidence" value="ECO:0007669"/>
    <property type="project" value="InterPro"/>
</dbReference>
<sequence length="595" mass="69590">MINTSLRRNHRKSIEEQNFHRSCQDGEALKKTKRVKFIHTKKLKKIEGITHFTSHDSSCGKTPSSVSFHNRTGRSTMRRSINYDPSTGRKISSIANSTNRSYSKPHEDGITRAGSIVSSHRHFSSTRKSENTTRNEIIHPKKFSQVINNFFKKVELNDFLHFKYKKEKSKRDKLKELLSKHYTSNQIIGLLSICHERTIKRGTIIKERGQEFTFADTSSKFWQESTSSIADSDQNLPLKEEPAEVFVIKSGLMGLYVYSYGDKKLMTTYSTQEVVGEWNYNFLYSKAAQYEAITDIDILYFNKIDYEKVMCESKTKKYQSNFEFFNKFRQFRKLDEHKMKKLCSSAKEKKMNQNIKGHNKEEFVTLSGCKADCLYIVIKGSFRAERYVNIEHENLWPVESRVWKSTKIRRRVLFTSNILKPNTIFGERELANGSEHTLSIVANSQDSILLFIEKDKLELLMDIKDLVTEKSIKFPTEKEISQKIQVIEKSLHMKKISFLNSTNTNFLPSSFRDFYMDNETLKLYPWVRNIDRKYKQKLAQKISQKPEGQIKAMKFPVVGIDEKYLNLEKYIQAQKIKEKAMDQISEDIIIELCTN</sequence>
<proteinExistence type="predicted"/>
<evidence type="ECO:0000259" key="2">
    <source>
        <dbReference type="PROSITE" id="PS50042"/>
    </source>
</evidence>
<dbReference type="InterPro" id="IPR018490">
    <property type="entry name" value="cNMP-bd_dom_sf"/>
</dbReference>
<name>A0AAD1U2T4_EUPCR</name>
<dbReference type="PANTHER" id="PTHR11635:SF152">
    <property type="entry name" value="CAMP-DEPENDENT PROTEIN KINASE TYPE I REGULATORY SUBUNIT-RELATED"/>
    <property type="match status" value="1"/>
</dbReference>
<dbReference type="PROSITE" id="PS50042">
    <property type="entry name" value="CNMP_BINDING_3"/>
    <property type="match status" value="2"/>
</dbReference>
<protein>
    <recommendedName>
        <fullName evidence="2">Cyclic nucleotide-binding domain-containing protein</fullName>
    </recommendedName>
</protein>
<dbReference type="GO" id="GO:0034236">
    <property type="term" value="F:protein kinase A catalytic subunit binding"/>
    <property type="evidence" value="ECO:0007669"/>
    <property type="project" value="TreeGrafter"/>
</dbReference>
<evidence type="ECO:0000256" key="1">
    <source>
        <dbReference type="SAM" id="MobiDB-lite"/>
    </source>
</evidence>
<dbReference type="GO" id="GO:0004862">
    <property type="term" value="F:cAMP-dependent protein kinase inhibitor activity"/>
    <property type="evidence" value="ECO:0007669"/>
    <property type="project" value="TreeGrafter"/>
</dbReference>
<organism evidence="3 4">
    <name type="scientific">Euplotes crassus</name>
    <dbReference type="NCBI Taxonomy" id="5936"/>
    <lineage>
        <taxon>Eukaryota</taxon>
        <taxon>Sar</taxon>
        <taxon>Alveolata</taxon>
        <taxon>Ciliophora</taxon>
        <taxon>Intramacronucleata</taxon>
        <taxon>Spirotrichea</taxon>
        <taxon>Hypotrichia</taxon>
        <taxon>Euplotida</taxon>
        <taxon>Euplotidae</taxon>
        <taxon>Moneuplotes</taxon>
    </lineage>
</organism>
<evidence type="ECO:0000313" key="3">
    <source>
        <dbReference type="EMBL" id="CAI2360993.1"/>
    </source>
</evidence>
<dbReference type="SUPFAM" id="SSF51206">
    <property type="entry name" value="cAMP-binding domain-like"/>
    <property type="match status" value="2"/>
</dbReference>
<feature type="compositionally biased region" description="Polar residues" evidence="1">
    <location>
        <begin position="85"/>
        <end position="102"/>
    </location>
</feature>
<dbReference type="AlphaFoldDB" id="A0AAD1U2T4"/>
<dbReference type="Gene3D" id="2.60.120.10">
    <property type="entry name" value="Jelly Rolls"/>
    <property type="match status" value="2"/>
</dbReference>
<dbReference type="InterPro" id="IPR014710">
    <property type="entry name" value="RmlC-like_jellyroll"/>
</dbReference>
<gene>
    <name evidence="3" type="ORF">ECRASSUSDP1_LOCUS2302</name>
</gene>
<evidence type="ECO:0000313" key="4">
    <source>
        <dbReference type="Proteomes" id="UP001295684"/>
    </source>
</evidence>
<keyword evidence="4" id="KW-1185">Reference proteome</keyword>
<dbReference type="GO" id="GO:0030552">
    <property type="term" value="F:cAMP binding"/>
    <property type="evidence" value="ECO:0007669"/>
    <property type="project" value="TreeGrafter"/>
</dbReference>